<gene>
    <name evidence="2" type="ORF">HS096_02260</name>
</gene>
<dbReference type="PANTHER" id="PTHR36492">
    <property type="match status" value="1"/>
</dbReference>
<reference evidence="2" key="1">
    <citation type="submission" date="2020-05" db="EMBL/GenBank/DDBJ databases">
        <title>High-Quality Genomes of Partial-Nitritation/Anammox System by Hierarchical Clustering Based Hybrid Assembly.</title>
        <authorList>
            <person name="Liu L."/>
            <person name="Wang Y."/>
            <person name="Che Y."/>
            <person name="Chen Y."/>
            <person name="Xia Y."/>
            <person name="Luo R."/>
            <person name="Cheng S.H."/>
            <person name="Zheng C."/>
            <person name="Zhang T."/>
        </authorList>
    </citation>
    <scope>NUCLEOTIDE SEQUENCE</scope>
    <source>
        <strain evidence="2">H1_PAT1</strain>
    </source>
</reference>
<dbReference type="GO" id="GO:0016787">
    <property type="term" value="F:hydrolase activity"/>
    <property type="evidence" value="ECO:0007669"/>
    <property type="project" value="InterPro"/>
</dbReference>
<dbReference type="InterPro" id="IPR052963">
    <property type="entry name" value="Pantetheine_PDE"/>
</dbReference>
<dbReference type="AlphaFoldDB" id="A0A928TQ53"/>
<dbReference type="EMBL" id="JABTTY010000001">
    <property type="protein sequence ID" value="MBE7525192.1"/>
    <property type="molecule type" value="Genomic_DNA"/>
</dbReference>
<name>A0A928TQ53_UNCKA</name>
<dbReference type="PANTHER" id="PTHR36492:SF2">
    <property type="entry name" value="[ACYL-CARRIER-PROTEIN] PHOSPHODIESTERASE PPTH"/>
    <property type="match status" value="1"/>
</dbReference>
<protein>
    <submittedName>
        <fullName evidence="2">Metallophosphoesterase</fullName>
    </submittedName>
</protein>
<proteinExistence type="predicted"/>
<dbReference type="Proteomes" id="UP000710385">
    <property type="component" value="Unassembled WGS sequence"/>
</dbReference>
<evidence type="ECO:0000259" key="1">
    <source>
        <dbReference type="Pfam" id="PF00149"/>
    </source>
</evidence>
<dbReference type="Gene3D" id="3.60.21.10">
    <property type="match status" value="1"/>
</dbReference>
<sequence length="278" mass="31737">MSMLYVTSDLHFGHSSNGDRAIESLACWLKEHCQPEDVLLLGGDLSHDDDGIRSCLRLFRNVEARKAAIAGNHDVWVSAEADSWERFLHTADLFEQEGFHPLEREPLIVSGVAYVGTMGWYDYSFREHIGIASEWYRSKVFPGDHEPIWSDAEYVRWTHSDTEVAALLAEKFARHLHEVRNAGEVVPILHHLPTSNLLFRPRFLVPKRWRFANAFLGSERFGDIIASCSNIRTAFCGHSHMMRVARIGRATCWSVGSDYAKPRLLMCCDGQVTFKRFV</sequence>
<organism evidence="2 3">
    <name type="scientific">candidate division WWE3 bacterium</name>
    <dbReference type="NCBI Taxonomy" id="2053526"/>
    <lineage>
        <taxon>Bacteria</taxon>
        <taxon>Katanobacteria</taxon>
    </lineage>
</organism>
<evidence type="ECO:0000313" key="3">
    <source>
        <dbReference type="Proteomes" id="UP000710385"/>
    </source>
</evidence>
<evidence type="ECO:0000313" key="2">
    <source>
        <dbReference type="EMBL" id="MBE7525192.1"/>
    </source>
</evidence>
<dbReference type="InterPro" id="IPR029052">
    <property type="entry name" value="Metallo-depent_PP-like"/>
</dbReference>
<comment type="caution">
    <text evidence="2">The sequence shown here is derived from an EMBL/GenBank/DDBJ whole genome shotgun (WGS) entry which is preliminary data.</text>
</comment>
<accession>A0A928TQ53</accession>
<dbReference type="SUPFAM" id="SSF56300">
    <property type="entry name" value="Metallo-dependent phosphatases"/>
    <property type="match status" value="1"/>
</dbReference>
<feature type="domain" description="Calcineurin-like phosphoesterase" evidence="1">
    <location>
        <begin position="5"/>
        <end position="241"/>
    </location>
</feature>
<dbReference type="InterPro" id="IPR004843">
    <property type="entry name" value="Calcineurin-like_PHP"/>
</dbReference>
<dbReference type="Pfam" id="PF00149">
    <property type="entry name" value="Metallophos"/>
    <property type="match status" value="1"/>
</dbReference>